<evidence type="ECO:0000313" key="3">
    <source>
        <dbReference type="Proteomes" id="UP001154329"/>
    </source>
</evidence>
<dbReference type="AlphaFoldDB" id="A0A9P0JEP6"/>
<gene>
    <name evidence="2" type="ORF">APHIGO_LOCUS11904</name>
</gene>
<evidence type="ECO:0000313" key="2">
    <source>
        <dbReference type="EMBL" id="CAH1738600.1"/>
    </source>
</evidence>
<reference evidence="2" key="2">
    <citation type="submission" date="2022-10" db="EMBL/GenBank/DDBJ databases">
        <authorList>
            <consortium name="ENA_rothamsted_submissions"/>
            <consortium name="culmorum"/>
            <person name="King R."/>
        </authorList>
    </citation>
    <scope>NUCLEOTIDE SEQUENCE</scope>
</reference>
<organism evidence="2 3">
    <name type="scientific">Aphis gossypii</name>
    <name type="common">Cotton aphid</name>
    <dbReference type="NCBI Taxonomy" id="80765"/>
    <lineage>
        <taxon>Eukaryota</taxon>
        <taxon>Metazoa</taxon>
        <taxon>Ecdysozoa</taxon>
        <taxon>Arthropoda</taxon>
        <taxon>Hexapoda</taxon>
        <taxon>Insecta</taxon>
        <taxon>Pterygota</taxon>
        <taxon>Neoptera</taxon>
        <taxon>Paraneoptera</taxon>
        <taxon>Hemiptera</taxon>
        <taxon>Sternorrhyncha</taxon>
        <taxon>Aphidomorpha</taxon>
        <taxon>Aphidoidea</taxon>
        <taxon>Aphididae</taxon>
        <taxon>Aphidini</taxon>
        <taxon>Aphis</taxon>
        <taxon>Aphis</taxon>
    </lineage>
</organism>
<evidence type="ECO:0000256" key="1">
    <source>
        <dbReference type="SAM" id="MobiDB-lite"/>
    </source>
</evidence>
<dbReference type="InterPro" id="IPR010736">
    <property type="entry name" value="SHIPPO-rpt"/>
</dbReference>
<name>A0A9P0JEP6_APHGO</name>
<keyword evidence="3" id="KW-1185">Reference proteome</keyword>
<dbReference type="Pfam" id="PF07004">
    <property type="entry name" value="SHIPPO-rpt"/>
    <property type="match status" value="1"/>
</dbReference>
<feature type="region of interest" description="Disordered" evidence="1">
    <location>
        <begin position="123"/>
        <end position="151"/>
    </location>
</feature>
<protein>
    <submittedName>
        <fullName evidence="2">Uncharacterized protein</fullName>
    </submittedName>
</protein>
<proteinExistence type="predicted"/>
<reference evidence="2" key="1">
    <citation type="submission" date="2022-02" db="EMBL/GenBank/DDBJ databases">
        <authorList>
            <person name="King R."/>
        </authorList>
    </citation>
    <scope>NUCLEOTIDE SEQUENCE</scope>
</reference>
<sequence>MTKESYDICLENMDTSLGPAPNTYHLAPTIGMPKKTDPSFWQSPAFSMRGQIKFPIYVSSPGPVYKVDQTTRNGQITNTKVNIGLLLGKDDYGQSPGPAAYLPCFPNFKRAPTPKLLLPITTSTDGERNIRPSPNTYSLRDEHRSSIKSRRKGYTMKWRTKDCGSEVEDAGSPGPAAYNSTDADVYKKRAPARTFGLPLKQDKAVCTNTPHAYLIVSADGCINRCQPKRFTFGARRPQKHPPYVVPADNCPP</sequence>
<dbReference type="EMBL" id="OU899037">
    <property type="protein sequence ID" value="CAH1738600.1"/>
    <property type="molecule type" value="Genomic_DNA"/>
</dbReference>
<accession>A0A9P0JEP6</accession>
<dbReference type="Proteomes" id="UP001154329">
    <property type="component" value="Chromosome 4"/>
</dbReference>